<dbReference type="InterPro" id="IPR011856">
    <property type="entry name" value="tRNA_endonuc-like_dom_sf"/>
</dbReference>
<gene>
    <name evidence="4" type="ORF">WG926_06915</name>
</gene>
<protein>
    <recommendedName>
        <fullName evidence="2">UPF0102 protein WG926_06915</fullName>
    </recommendedName>
</protein>
<name>A0ABU9YGW7_9PROT</name>
<feature type="region of interest" description="Disordered" evidence="3">
    <location>
        <begin position="1"/>
        <end position="29"/>
    </location>
</feature>
<dbReference type="Pfam" id="PF02021">
    <property type="entry name" value="UPF0102"/>
    <property type="match status" value="1"/>
</dbReference>
<evidence type="ECO:0000313" key="4">
    <source>
        <dbReference type="EMBL" id="MEN2988029.1"/>
    </source>
</evidence>
<dbReference type="SUPFAM" id="SSF52980">
    <property type="entry name" value="Restriction endonuclease-like"/>
    <property type="match status" value="1"/>
</dbReference>
<dbReference type="PANTHER" id="PTHR34039">
    <property type="entry name" value="UPF0102 PROTEIN YRAN"/>
    <property type="match status" value="1"/>
</dbReference>
<keyword evidence="5" id="KW-1185">Reference proteome</keyword>
<proteinExistence type="inferred from homology"/>
<sequence length="145" mass="15972">MTRRGAPSGRDGTTRDRAAGARAGRGRRSERAGRRAEFLAALRLRLCGWRVLARRLKTPAGEIDLLVRRGRVVAIVEVKRRPDRMAAGEAVMPAQRRRLAGAAAWVLGQGARIGAGGVDCLRFDLVWVDRLGLPHHLPDAWRLDP</sequence>
<comment type="similarity">
    <text evidence="1 2">Belongs to the UPF0102 family.</text>
</comment>
<comment type="caution">
    <text evidence="4">The sequence shown here is derived from an EMBL/GenBank/DDBJ whole genome shotgun (WGS) entry which is preliminary data.</text>
</comment>
<dbReference type="Proteomes" id="UP001413721">
    <property type="component" value="Unassembled WGS sequence"/>
</dbReference>
<dbReference type="InterPro" id="IPR011335">
    <property type="entry name" value="Restrct_endonuc-II-like"/>
</dbReference>
<dbReference type="PANTHER" id="PTHR34039:SF1">
    <property type="entry name" value="UPF0102 PROTEIN YRAN"/>
    <property type="match status" value="1"/>
</dbReference>
<dbReference type="Gene3D" id="3.40.1350.10">
    <property type="match status" value="1"/>
</dbReference>
<evidence type="ECO:0000313" key="5">
    <source>
        <dbReference type="Proteomes" id="UP001413721"/>
    </source>
</evidence>
<organism evidence="4 5">
    <name type="scientific">Tistrella arctica</name>
    <dbReference type="NCBI Taxonomy" id="3133430"/>
    <lineage>
        <taxon>Bacteria</taxon>
        <taxon>Pseudomonadati</taxon>
        <taxon>Pseudomonadota</taxon>
        <taxon>Alphaproteobacteria</taxon>
        <taxon>Geminicoccales</taxon>
        <taxon>Geminicoccaceae</taxon>
        <taxon>Tistrella</taxon>
    </lineage>
</organism>
<evidence type="ECO:0000256" key="1">
    <source>
        <dbReference type="ARBA" id="ARBA00006738"/>
    </source>
</evidence>
<dbReference type="EMBL" id="JBBKTW010000002">
    <property type="protein sequence ID" value="MEN2988029.1"/>
    <property type="molecule type" value="Genomic_DNA"/>
</dbReference>
<reference evidence="4 5" key="1">
    <citation type="submission" date="2024-03" db="EMBL/GenBank/DDBJ databases">
        <title>High-quality draft genome sequencing of Tistrella sp. BH-R2-4.</title>
        <authorList>
            <person name="Dong C."/>
        </authorList>
    </citation>
    <scope>NUCLEOTIDE SEQUENCE [LARGE SCALE GENOMIC DNA]</scope>
    <source>
        <strain evidence="4 5">BH-R2-4</strain>
    </source>
</reference>
<evidence type="ECO:0000256" key="2">
    <source>
        <dbReference type="HAMAP-Rule" id="MF_00048"/>
    </source>
</evidence>
<dbReference type="RefSeq" id="WP_345937012.1">
    <property type="nucleotide sequence ID" value="NZ_JBBKTW010000002.1"/>
</dbReference>
<evidence type="ECO:0000256" key="3">
    <source>
        <dbReference type="SAM" id="MobiDB-lite"/>
    </source>
</evidence>
<dbReference type="HAMAP" id="MF_00048">
    <property type="entry name" value="UPF0102"/>
    <property type="match status" value="1"/>
</dbReference>
<dbReference type="InterPro" id="IPR003509">
    <property type="entry name" value="UPF0102_YraN-like"/>
</dbReference>
<accession>A0ABU9YGW7</accession>